<feature type="domain" description="Globin" evidence="2">
    <location>
        <begin position="1"/>
        <end position="111"/>
    </location>
</feature>
<dbReference type="EMBL" id="UZAM01018230">
    <property type="protein sequence ID" value="VDP49970.1"/>
    <property type="molecule type" value="Genomic_DNA"/>
</dbReference>
<evidence type="ECO:0000313" key="3">
    <source>
        <dbReference type="EMBL" id="VDP49970.1"/>
    </source>
</evidence>
<dbReference type="Gene3D" id="1.10.490.10">
    <property type="entry name" value="Globins"/>
    <property type="match status" value="1"/>
</dbReference>
<keyword evidence="1" id="KW-0479">Metal-binding</keyword>
<evidence type="ECO:0000259" key="2">
    <source>
        <dbReference type="PROSITE" id="PS01033"/>
    </source>
</evidence>
<evidence type="ECO:0000256" key="1">
    <source>
        <dbReference type="RuleBase" id="RU000356"/>
    </source>
</evidence>
<dbReference type="CDD" id="cd01040">
    <property type="entry name" value="Mb-like"/>
    <property type="match status" value="1"/>
</dbReference>
<dbReference type="GO" id="GO:0019825">
    <property type="term" value="F:oxygen binding"/>
    <property type="evidence" value="ECO:0007669"/>
    <property type="project" value="InterPro"/>
</dbReference>
<keyword evidence="1" id="KW-0408">Iron</keyword>
<keyword evidence="1" id="KW-0561">Oxygen transport</keyword>
<dbReference type="WBParaSite" id="SBAD_0001300201-mRNA-1">
    <property type="protein sequence ID" value="SBAD_0001300201-mRNA-1"/>
    <property type="gene ID" value="SBAD_0001300201"/>
</dbReference>
<dbReference type="GO" id="GO:0020037">
    <property type="term" value="F:heme binding"/>
    <property type="evidence" value="ECO:0007669"/>
    <property type="project" value="InterPro"/>
</dbReference>
<evidence type="ECO:0000313" key="5">
    <source>
        <dbReference type="WBParaSite" id="SBAD_0001300201-mRNA-1"/>
    </source>
</evidence>
<dbReference type="PROSITE" id="PS01033">
    <property type="entry name" value="GLOBIN"/>
    <property type="match status" value="1"/>
</dbReference>
<dbReference type="InterPro" id="IPR012292">
    <property type="entry name" value="Globin/Proto"/>
</dbReference>
<dbReference type="GO" id="GO:0005344">
    <property type="term" value="F:oxygen carrier activity"/>
    <property type="evidence" value="ECO:0007669"/>
    <property type="project" value="UniProtKB-KW"/>
</dbReference>
<dbReference type="Proteomes" id="UP000270296">
    <property type="component" value="Unassembled WGS sequence"/>
</dbReference>
<accession>A0A183J9P4</accession>
<evidence type="ECO:0000313" key="4">
    <source>
        <dbReference type="Proteomes" id="UP000270296"/>
    </source>
</evidence>
<name>A0A183J9P4_9BILA</name>
<dbReference type="Pfam" id="PF00042">
    <property type="entry name" value="Globin"/>
    <property type="match status" value="1"/>
</dbReference>
<keyword evidence="1" id="KW-0349">Heme</keyword>
<gene>
    <name evidence="3" type="ORF">SBAD_LOCUS12592</name>
</gene>
<dbReference type="AlphaFoldDB" id="A0A183J9P4"/>
<dbReference type="InterPro" id="IPR000971">
    <property type="entry name" value="Globin"/>
</dbReference>
<reference evidence="3 4" key="2">
    <citation type="submission" date="2018-11" db="EMBL/GenBank/DDBJ databases">
        <authorList>
            <consortium name="Pathogen Informatics"/>
        </authorList>
    </citation>
    <scope>NUCLEOTIDE SEQUENCE [LARGE SCALE GENOMIC DNA]</scope>
</reference>
<proteinExistence type="inferred from homology"/>
<reference evidence="5" key="1">
    <citation type="submission" date="2016-06" db="UniProtKB">
        <authorList>
            <consortium name="WormBaseParasite"/>
        </authorList>
    </citation>
    <scope>IDENTIFICATION</scope>
</reference>
<comment type="similarity">
    <text evidence="1">Belongs to the globin family.</text>
</comment>
<keyword evidence="1" id="KW-0813">Transport</keyword>
<sequence>MLPDTKKYFSEKFSSPDDVPHNKFYQNQGTKILKMLKKVVHDCDNEEALKHDVHEIVKIHEEKKVPVDVVKSARPVIMKFLTQKTGMTEEERAAWKQLMTETEKLLEKKKH</sequence>
<dbReference type="OrthoDB" id="5820458at2759"/>
<protein>
    <submittedName>
        <fullName evidence="5">GLOBIN domain-containing protein</fullName>
    </submittedName>
</protein>
<keyword evidence="4" id="KW-1185">Reference proteome</keyword>
<dbReference type="SUPFAM" id="SSF46458">
    <property type="entry name" value="Globin-like"/>
    <property type="match status" value="1"/>
</dbReference>
<dbReference type="InterPro" id="IPR009050">
    <property type="entry name" value="Globin-like_sf"/>
</dbReference>
<organism evidence="5">
    <name type="scientific">Soboliphyme baturini</name>
    <dbReference type="NCBI Taxonomy" id="241478"/>
    <lineage>
        <taxon>Eukaryota</taxon>
        <taxon>Metazoa</taxon>
        <taxon>Ecdysozoa</taxon>
        <taxon>Nematoda</taxon>
        <taxon>Enoplea</taxon>
        <taxon>Dorylaimia</taxon>
        <taxon>Dioctophymatida</taxon>
        <taxon>Dioctophymatoidea</taxon>
        <taxon>Soboliphymatidae</taxon>
        <taxon>Soboliphyme</taxon>
    </lineage>
</organism>
<dbReference type="InterPro" id="IPR044399">
    <property type="entry name" value="Mb-like_M"/>
</dbReference>